<dbReference type="InterPro" id="IPR001387">
    <property type="entry name" value="Cro/C1-type_HTH"/>
</dbReference>
<dbReference type="Gene3D" id="1.10.260.40">
    <property type="entry name" value="lambda repressor-like DNA-binding domains"/>
    <property type="match status" value="1"/>
</dbReference>
<dbReference type="Pfam" id="PF01381">
    <property type="entry name" value="HTH_3"/>
    <property type="match status" value="1"/>
</dbReference>
<gene>
    <name evidence="2" type="ORF">HF999_15270</name>
</gene>
<feature type="domain" description="HTH cro/C1-type" evidence="1">
    <location>
        <begin position="71"/>
        <end position="125"/>
    </location>
</feature>
<dbReference type="SMART" id="SM00530">
    <property type="entry name" value="HTH_XRE"/>
    <property type="match status" value="1"/>
</dbReference>
<dbReference type="InterPro" id="IPR010982">
    <property type="entry name" value="Lambda_DNA-bd_dom_sf"/>
</dbReference>
<dbReference type="CDD" id="cd00093">
    <property type="entry name" value="HTH_XRE"/>
    <property type="match status" value="1"/>
</dbReference>
<dbReference type="EMBL" id="JAAXOQ010000021">
    <property type="protein sequence ID" value="NKY19724.1"/>
    <property type="molecule type" value="Genomic_DNA"/>
</dbReference>
<dbReference type="Proteomes" id="UP000582646">
    <property type="component" value="Unassembled WGS sequence"/>
</dbReference>
<sequence>MSPSRLPADVQYLMRHRVVLAGAVEDTHAEYAARVQAQARERRQREDREREQWARYRRLADDGAETVGTRITRERERLHMSVDDLAEAAGMYEVEVEMVEAGEATVSAQQLADIAEALFTSVGVLDGTEPARV</sequence>
<protein>
    <submittedName>
        <fullName evidence="2">Helix-turn-helix transcriptional regulator</fullName>
    </submittedName>
</protein>
<dbReference type="PROSITE" id="PS50943">
    <property type="entry name" value="HTH_CROC1"/>
    <property type="match status" value="1"/>
</dbReference>
<dbReference type="AlphaFoldDB" id="A0A846X2Z9"/>
<name>A0A846X2Z9_9ACTN</name>
<keyword evidence="3" id="KW-1185">Reference proteome</keyword>
<dbReference type="SUPFAM" id="SSF47413">
    <property type="entry name" value="lambda repressor-like DNA-binding domains"/>
    <property type="match status" value="1"/>
</dbReference>
<evidence type="ECO:0000313" key="3">
    <source>
        <dbReference type="Proteomes" id="UP000582646"/>
    </source>
</evidence>
<dbReference type="GO" id="GO:0003677">
    <property type="term" value="F:DNA binding"/>
    <property type="evidence" value="ECO:0007669"/>
    <property type="project" value="InterPro"/>
</dbReference>
<organism evidence="2 3">
    <name type="scientific">Tsukamurella spumae</name>
    <dbReference type="NCBI Taxonomy" id="44753"/>
    <lineage>
        <taxon>Bacteria</taxon>
        <taxon>Bacillati</taxon>
        <taxon>Actinomycetota</taxon>
        <taxon>Actinomycetes</taxon>
        <taxon>Mycobacteriales</taxon>
        <taxon>Tsukamurellaceae</taxon>
        <taxon>Tsukamurella</taxon>
    </lineage>
</organism>
<dbReference type="RefSeq" id="WP_168546716.1">
    <property type="nucleotide sequence ID" value="NZ_BAAAKS010000002.1"/>
</dbReference>
<reference evidence="2 3" key="1">
    <citation type="submission" date="2020-04" db="EMBL/GenBank/DDBJ databases">
        <title>MicrobeNet Type strains.</title>
        <authorList>
            <person name="Nicholson A.C."/>
        </authorList>
    </citation>
    <scope>NUCLEOTIDE SEQUENCE [LARGE SCALE GENOMIC DNA]</scope>
    <source>
        <strain evidence="2 3">DSM 44113</strain>
    </source>
</reference>
<evidence type="ECO:0000313" key="2">
    <source>
        <dbReference type="EMBL" id="NKY19724.1"/>
    </source>
</evidence>
<comment type="caution">
    <text evidence="2">The sequence shown here is derived from an EMBL/GenBank/DDBJ whole genome shotgun (WGS) entry which is preliminary data.</text>
</comment>
<accession>A0A846X2Z9</accession>
<evidence type="ECO:0000259" key="1">
    <source>
        <dbReference type="PROSITE" id="PS50943"/>
    </source>
</evidence>
<proteinExistence type="predicted"/>